<sequence>MARPLVRSFVEDTLAQASKAGGRAGIRVFEAILCCNHDRVVDLDVAVHLASVLARRSINQYLRYDDAHDHFGRRGDRNESPPEKCTATSPDRSHFGNRTVIAMSSLQQRLRAIQTPIEVEVQDLSHLTLEELSQEKVSFGQKHLGQPYAEAWKDQEWVTFMVSRYGGSTKLEHRRFMKYIDLKVTQHETHQMPIPVVPPDSVPLQPSAKACSPGMIAAAKPKARGGHSRAIHLPDMEEGGWSMEPGMEPGMYTSATMTSGGNQEMEAMQQRILNMENALTRVIRHLETQHGTTAPPMTSLETSDTDCIQRRPNLPRDNQVHCAEDTALAGTHRIRKPASFARSEVISPEAKNETEIKRRRLSGKQGESQPLQMYQSTMTALSQQINVTMFARDFATARSSEQASGSQDMPTVPQTDCAGQVPSADDATPEHGGKLFRSAPEHIRLALPEEGQGESCEMPSSFVEDTLAQASKAGGRAGIRVFEAILCCNHDRVVDLDVAVHLASVLARRSLPTAGGETVERLGARAVEGHGQSAPAAAPAPSDALPPGPWRRGI</sequence>
<feature type="region of interest" description="Disordered" evidence="1">
    <location>
        <begin position="339"/>
        <end position="369"/>
    </location>
</feature>
<feature type="region of interest" description="Disordered" evidence="1">
    <location>
        <begin position="398"/>
        <end position="434"/>
    </location>
</feature>
<dbReference type="EMBL" id="CAMXCT010002657">
    <property type="protein sequence ID" value="CAI3999601.1"/>
    <property type="molecule type" value="Genomic_DNA"/>
</dbReference>
<protein>
    <submittedName>
        <fullName evidence="2">Uncharacterized protein</fullName>
    </submittedName>
</protein>
<dbReference type="EMBL" id="CAMXCT030002657">
    <property type="protein sequence ID" value="CAL4786913.1"/>
    <property type="molecule type" value="Genomic_DNA"/>
</dbReference>
<evidence type="ECO:0000313" key="4">
    <source>
        <dbReference type="Proteomes" id="UP001152797"/>
    </source>
</evidence>
<evidence type="ECO:0000313" key="3">
    <source>
        <dbReference type="EMBL" id="CAL4786913.1"/>
    </source>
</evidence>
<accession>A0A9P1CYC0</accession>
<dbReference type="EMBL" id="CAMXCT020002657">
    <property type="protein sequence ID" value="CAL1152976.1"/>
    <property type="molecule type" value="Genomic_DNA"/>
</dbReference>
<feature type="compositionally biased region" description="Basic and acidic residues" evidence="1">
    <location>
        <begin position="71"/>
        <end position="82"/>
    </location>
</feature>
<comment type="caution">
    <text evidence="2">The sequence shown here is derived from an EMBL/GenBank/DDBJ whole genome shotgun (WGS) entry which is preliminary data.</text>
</comment>
<keyword evidence="4" id="KW-1185">Reference proteome</keyword>
<feature type="region of interest" description="Disordered" evidence="1">
    <location>
        <begin position="71"/>
        <end position="92"/>
    </location>
</feature>
<reference evidence="3 4" key="2">
    <citation type="submission" date="2024-05" db="EMBL/GenBank/DDBJ databases">
        <authorList>
            <person name="Chen Y."/>
            <person name="Shah S."/>
            <person name="Dougan E. K."/>
            <person name="Thang M."/>
            <person name="Chan C."/>
        </authorList>
    </citation>
    <scope>NUCLEOTIDE SEQUENCE [LARGE SCALE GENOMIC DNA]</scope>
</reference>
<feature type="region of interest" description="Disordered" evidence="1">
    <location>
        <begin position="528"/>
        <end position="554"/>
    </location>
</feature>
<reference evidence="2" key="1">
    <citation type="submission" date="2022-10" db="EMBL/GenBank/DDBJ databases">
        <authorList>
            <person name="Chen Y."/>
            <person name="Dougan E. K."/>
            <person name="Chan C."/>
            <person name="Rhodes N."/>
            <person name="Thang M."/>
        </authorList>
    </citation>
    <scope>NUCLEOTIDE SEQUENCE</scope>
</reference>
<evidence type="ECO:0000256" key="1">
    <source>
        <dbReference type="SAM" id="MobiDB-lite"/>
    </source>
</evidence>
<gene>
    <name evidence="2" type="ORF">C1SCF055_LOCUS25785</name>
</gene>
<evidence type="ECO:0000313" key="2">
    <source>
        <dbReference type="EMBL" id="CAI3999601.1"/>
    </source>
</evidence>
<organism evidence="2">
    <name type="scientific">Cladocopium goreaui</name>
    <dbReference type="NCBI Taxonomy" id="2562237"/>
    <lineage>
        <taxon>Eukaryota</taxon>
        <taxon>Sar</taxon>
        <taxon>Alveolata</taxon>
        <taxon>Dinophyceae</taxon>
        <taxon>Suessiales</taxon>
        <taxon>Symbiodiniaceae</taxon>
        <taxon>Cladocopium</taxon>
    </lineage>
</organism>
<feature type="compositionally biased region" description="Pro residues" evidence="1">
    <location>
        <begin position="544"/>
        <end position="554"/>
    </location>
</feature>
<proteinExistence type="predicted"/>
<dbReference type="AlphaFoldDB" id="A0A9P1CYC0"/>
<dbReference type="Proteomes" id="UP001152797">
    <property type="component" value="Unassembled WGS sequence"/>
</dbReference>
<feature type="compositionally biased region" description="Low complexity" evidence="1">
    <location>
        <begin position="534"/>
        <end position="543"/>
    </location>
</feature>
<feature type="compositionally biased region" description="Polar residues" evidence="1">
    <location>
        <begin position="398"/>
        <end position="414"/>
    </location>
</feature>
<name>A0A9P1CYC0_9DINO</name>